<feature type="transmembrane region" description="Helical" evidence="5">
    <location>
        <begin position="89"/>
        <end position="111"/>
    </location>
</feature>
<evidence type="ECO:0000256" key="4">
    <source>
        <dbReference type="ARBA" id="ARBA00023136"/>
    </source>
</evidence>
<evidence type="ECO:0000256" key="5">
    <source>
        <dbReference type="SAM" id="Phobius"/>
    </source>
</evidence>
<name>A0ABZ1DAP7_9TREE</name>
<sequence length="197" mass="20658">MVSPAAPGLFFCFAAMSLLIFASVSPPAWDKVDFLHASSSTGQIVYGVFGYCTKGGSCSHRSLGYDLTIPGVDATLNSKVLHNLTYTLILHPIAAGIAFFALVFGIIAAAAASRIATIFMALLSAFGALVTLVIFVIDMVLWNIIKDRINDAGGSAKLGNANWFTLGAWAALSLAMCCSIGGAFGRFANGRFGGEKY</sequence>
<dbReference type="EMBL" id="CP141890">
    <property type="protein sequence ID" value="WRT70041.1"/>
    <property type="molecule type" value="Genomic_DNA"/>
</dbReference>
<dbReference type="Proteomes" id="UP001329825">
    <property type="component" value="Chromosome 10"/>
</dbReference>
<keyword evidence="8" id="KW-1185">Reference proteome</keyword>
<dbReference type="InterPro" id="IPR051380">
    <property type="entry name" value="pH-response_reg_palI/RIM9"/>
</dbReference>
<keyword evidence="3 5" id="KW-1133">Transmembrane helix</keyword>
<dbReference type="PANTHER" id="PTHR28013">
    <property type="entry name" value="PROTEIN DCV1-RELATED"/>
    <property type="match status" value="1"/>
</dbReference>
<evidence type="ECO:0000313" key="8">
    <source>
        <dbReference type="Proteomes" id="UP001329825"/>
    </source>
</evidence>
<dbReference type="PANTHER" id="PTHR28013:SF3">
    <property type="entry name" value="PROTEIN DCV1-RELATED"/>
    <property type="match status" value="1"/>
</dbReference>
<dbReference type="InterPro" id="IPR009571">
    <property type="entry name" value="SUR7/Rim9-like_fungi"/>
</dbReference>
<evidence type="ECO:0000256" key="6">
    <source>
        <dbReference type="SAM" id="SignalP"/>
    </source>
</evidence>
<evidence type="ECO:0000313" key="7">
    <source>
        <dbReference type="EMBL" id="WRT70041.1"/>
    </source>
</evidence>
<reference evidence="7 8" key="1">
    <citation type="submission" date="2024-01" db="EMBL/GenBank/DDBJ databases">
        <title>Comparative genomics of Cryptococcus and Kwoniella reveals pathogenesis evolution and contrasting modes of karyotype evolution via chromosome fusion or intercentromeric recombination.</title>
        <authorList>
            <person name="Coelho M.A."/>
            <person name="David-Palma M."/>
            <person name="Shea T."/>
            <person name="Bowers K."/>
            <person name="McGinley-Smith S."/>
            <person name="Mohammad A.W."/>
            <person name="Gnirke A."/>
            <person name="Yurkov A.M."/>
            <person name="Nowrousian M."/>
            <person name="Sun S."/>
            <person name="Cuomo C.A."/>
            <person name="Heitman J."/>
        </authorList>
    </citation>
    <scope>NUCLEOTIDE SEQUENCE [LARGE SCALE GENOMIC DNA]</scope>
    <source>
        <strain evidence="7">CBS 11374</strain>
    </source>
</reference>
<gene>
    <name evidence="7" type="ORF">IL334_007035</name>
</gene>
<feature type="transmembrane region" description="Helical" evidence="5">
    <location>
        <begin position="118"/>
        <end position="145"/>
    </location>
</feature>
<keyword evidence="4 5" id="KW-0472">Membrane</keyword>
<evidence type="ECO:0008006" key="9">
    <source>
        <dbReference type="Google" id="ProtNLM"/>
    </source>
</evidence>
<dbReference type="Pfam" id="PF06687">
    <property type="entry name" value="SUR7"/>
    <property type="match status" value="1"/>
</dbReference>
<evidence type="ECO:0000256" key="1">
    <source>
        <dbReference type="ARBA" id="ARBA00004141"/>
    </source>
</evidence>
<accession>A0ABZ1DAP7</accession>
<organism evidence="7 8">
    <name type="scientific">Kwoniella shivajii</name>
    <dbReference type="NCBI Taxonomy" id="564305"/>
    <lineage>
        <taxon>Eukaryota</taxon>
        <taxon>Fungi</taxon>
        <taxon>Dikarya</taxon>
        <taxon>Basidiomycota</taxon>
        <taxon>Agaricomycotina</taxon>
        <taxon>Tremellomycetes</taxon>
        <taxon>Tremellales</taxon>
        <taxon>Cryptococcaceae</taxon>
        <taxon>Kwoniella</taxon>
    </lineage>
</organism>
<keyword evidence="2 5" id="KW-0812">Transmembrane</keyword>
<evidence type="ECO:0000256" key="3">
    <source>
        <dbReference type="ARBA" id="ARBA00022989"/>
    </source>
</evidence>
<proteinExistence type="predicted"/>
<evidence type="ECO:0000256" key="2">
    <source>
        <dbReference type="ARBA" id="ARBA00022692"/>
    </source>
</evidence>
<keyword evidence="6" id="KW-0732">Signal</keyword>
<feature type="transmembrane region" description="Helical" evidence="5">
    <location>
        <begin position="165"/>
        <end position="188"/>
    </location>
</feature>
<protein>
    <recommendedName>
        <fullName evidence="9">Pali-domain-containing protein</fullName>
    </recommendedName>
</protein>
<comment type="subcellular location">
    <subcellularLocation>
        <location evidence="1">Membrane</location>
        <topology evidence="1">Multi-pass membrane protein</topology>
    </subcellularLocation>
</comment>
<feature type="chain" id="PRO_5046606199" description="Pali-domain-containing protein" evidence="6">
    <location>
        <begin position="31"/>
        <end position="197"/>
    </location>
</feature>
<feature type="signal peptide" evidence="6">
    <location>
        <begin position="1"/>
        <end position="30"/>
    </location>
</feature>
<dbReference type="RefSeq" id="XP_062794780.1">
    <property type="nucleotide sequence ID" value="XM_062938729.1"/>
</dbReference>
<dbReference type="GeneID" id="87959165"/>